<comment type="caution">
    <text evidence="1">The sequence shown here is derived from an EMBL/GenBank/DDBJ whole genome shotgun (WGS) entry which is preliminary data.</text>
</comment>
<dbReference type="Proteomes" id="UP000647172">
    <property type="component" value="Unassembled WGS sequence"/>
</dbReference>
<keyword evidence="2" id="KW-1185">Reference proteome</keyword>
<evidence type="ECO:0000313" key="2">
    <source>
        <dbReference type="Proteomes" id="UP000647172"/>
    </source>
</evidence>
<protein>
    <recommendedName>
        <fullName evidence="3">Arsenate reductase</fullName>
    </recommendedName>
</protein>
<dbReference type="RefSeq" id="WP_203777253.1">
    <property type="nucleotide sequence ID" value="NZ_BAAAYJ010000090.1"/>
</dbReference>
<name>A0A919MRA0_9ACTN</name>
<dbReference type="EMBL" id="BOMQ01000102">
    <property type="protein sequence ID" value="GIE54441.1"/>
    <property type="molecule type" value="Genomic_DNA"/>
</dbReference>
<proteinExistence type="predicted"/>
<organism evidence="1 2">
    <name type="scientific">Actinoplanes nipponensis</name>
    <dbReference type="NCBI Taxonomy" id="135950"/>
    <lineage>
        <taxon>Bacteria</taxon>
        <taxon>Bacillati</taxon>
        <taxon>Actinomycetota</taxon>
        <taxon>Actinomycetes</taxon>
        <taxon>Micromonosporales</taxon>
        <taxon>Micromonosporaceae</taxon>
        <taxon>Actinoplanes</taxon>
    </lineage>
</organism>
<accession>A0A919MRA0</accession>
<evidence type="ECO:0008006" key="3">
    <source>
        <dbReference type="Google" id="ProtNLM"/>
    </source>
</evidence>
<evidence type="ECO:0000313" key="1">
    <source>
        <dbReference type="EMBL" id="GIE54441.1"/>
    </source>
</evidence>
<gene>
    <name evidence="1" type="ORF">Ani05nite_79750</name>
</gene>
<sequence>MSFPAPDACTLPTADQPLRLAEFDDLFATAVRQVDRAGATRARLHLAGRAGLAARVRDLAARETACCSFFRFTATARAATGGEAVILDIEVPAAHADVLAALVGRASELSAGARP</sequence>
<reference evidence="1" key="1">
    <citation type="submission" date="2021-01" db="EMBL/GenBank/DDBJ databases">
        <title>Whole genome shotgun sequence of Actinoplanes nipponensis NBRC 14063.</title>
        <authorList>
            <person name="Komaki H."/>
            <person name="Tamura T."/>
        </authorList>
    </citation>
    <scope>NUCLEOTIDE SEQUENCE</scope>
    <source>
        <strain evidence="1">NBRC 14063</strain>
    </source>
</reference>
<dbReference type="AlphaFoldDB" id="A0A919MRA0"/>